<dbReference type="KEGG" id="aft:BBF96_03500"/>
<dbReference type="AlphaFoldDB" id="A0A3Q9HPJ8"/>
<gene>
    <name evidence="1" type="ORF">BBF96_03500</name>
</gene>
<dbReference type="Proteomes" id="UP000267250">
    <property type="component" value="Chromosome"/>
</dbReference>
<sequence>MSIHGRFNQIVKITRRVENSSVSSYDFDDTADIETTVIEQYLCSISEKNVRYEVDKKGDNYSGILVMKGLLTDQIQEGDIVDGQFKVVGKPRQIAGAYIRCNLVRL</sequence>
<proteinExistence type="predicted"/>
<accession>A0A3Q9HPJ8</accession>
<protein>
    <submittedName>
        <fullName evidence="1">Uncharacterized protein</fullName>
    </submittedName>
</protein>
<dbReference type="EMBL" id="CP016379">
    <property type="protein sequence ID" value="AZR72528.1"/>
    <property type="molecule type" value="Genomic_DNA"/>
</dbReference>
<reference evidence="1 2" key="1">
    <citation type="submission" date="2016-07" db="EMBL/GenBank/DDBJ databases">
        <title>Genome and transcriptome analysis of iron-reducing fermentative bacteria Anoxybacter fermentans.</title>
        <authorList>
            <person name="Zeng X."/>
            <person name="Shao Z."/>
        </authorList>
    </citation>
    <scope>NUCLEOTIDE SEQUENCE [LARGE SCALE GENOMIC DNA]</scope>
    <source>
        <strain evidence="1 2">DY22613</strain>
    </source>
</reference>
<evidence type="ECO:0000313" key="2">
    <source>
        <dbReference type="Proteomes" id="UP000267250"/>
    </source>
</evidence>
<name>A0A3Q9HPJ8_9FIRM</name>
<keyword evidence="2" id="KW-1185">Reference proteome</keyword>
<dbReference type="RefSeq" id="WP_127015857.1">
    <property type="nucleotide sequence ID" value="NZ_CP016379.1"/>
</dbReference>
<organism evidence="1 2">
    <name type="scientific">Anoxybacter fermentans</name>
    <dbReference type="NCBI Taxonomy" id="1323375"/>
    <lineage>
        <taxon>Bacteria</taxon>
        <taxon>Bacillati</taxon>
        <taxon>Bacillota</taxon>
        <taxon>Clostridia</taxon>
        <taxon>Halanaerobiales</taxon>
        <taxon>Anoxybacter</taxon>
    </lineage>
</organism>
<evidence type="ECO:0000313" key="1">
    <source>
        <dbReference type="EMBL" id="AZR72528.1"/>
    </source>
</evidence>